<keyword evidence="3" id="KW-1185">Reference proteome</keyword>
<evidence type="ECO:0000313" key="3">
    <source>
        <dbReference type="Proteomes" id="UP000253383"/>
    </source>
</evidence>
<dbReference type="RefSeq" id="WP_114406166.1">
    <property type="nucleotide sequence ID" value="NZ_QOWE01000008.1"/>
</dbReference>
<evidence type="ECO:0000256" key="1">
    <source>
        <dbReference type="SAM" id="MobiDB-lite"/>
    </source>
</evidence>
<accession>A0A368JPC2</accession>
<evidence type="ECO:0000313" key="2">
    <source>
        <dbReference type="EMBL" id="RCR69478.1"/>
    </source>
</evidence>
<dbReference type="OrthoDB" id="9762853at2"/>
<feature type="region of interest" description="Disordered" evidence="1">
    <location>
        <begin position="1"/>
        <end position="30"/>
    </location>
</feature>
<dbReference type="Proteomes" id="UP000253383">
    <property type="component" value="Unassembled WGS sequence"/>
</dbReference>
<reference evidence="2 3" key="1">
    <citation type="submission" date="2018-07" db="EMBL/GenBank/DDBJ databases">
        <title>Genome analysis of Larkinella rosea.</title>
        <authorList>
            <person name="Zhou Z."/>
            <person name="Wang G."/>
        </authorList>
    </citation>
    <scope>NUCLEOTIDE SEQUENCE [LARGE SCALE GENOMIC DNA]</scope>
    <source>
        <strain evidence="3">zzj9</strain>
    </source>
</reference>
<name>A0A368JPC2_9BACT</name>
<gene>
    <name evidence="2" type="ORF">DUE52_11550</name>
</gene>
<protein>
    <submittedName>
        <fullName evidence="2">Uncharacterized protein</fullName>
    </submittedName>
</protein>
<proteinExistence type="predicted"/>
<organism evidence="2 3">
    <name type="scientific">Larkinella punicea</name>
    <dbReference type="NCBI Taxonomy" id="2315727"/>
    <lineage>
        <taxon>Bacteria</taxon>
        <taxon>Pseudomonadati</taxon>
        <taxon>Bacteroidota</taxon>
        <taxon>Cytophagia</taxon>
        <taxon>Cytophagales</taxon>
        <taxon>Spirosomataceae</taxon>
        <taxon>Larkinella</taxon>
    </lineage>
</organism>
<dbReference type="EMBL" id="QOWE01000008">
    <property type="protein sequence ID" value="RCR69478.1"/>
    <property type="molecule type" value="Genomic_DNA"/>
</dbReference>
<dbReference type="AlphaFoldDB" id="A0A368JPC2"/>
<comment type="caution">
    <text evidence="2">The sequence shown here is derived from an EMBL/GenBank/DDBJ whole genome shotgun (WGS) entry which is preliminary data.</text>
</comment>
<sequence>MSQPCPDKNPLQRDGLSQPQRRLPALQPENTLLDERKPEDLLRFLARYAQEARIRFFDATNTPDNGAVWADLMNFERYFTLEELKTRHDIEPHFALVISFLHLFEKLQAHQNTLTKRHLDFYYREVLQLSPLAPVPDHVHVLFELAKNAAEQIVPAKTKLDAGKDGQKQPLIYQTAHNLTANRAKISHLRTVFRSGSKVYYAPVANTADGVAEALPSENPGWNGFGPRGGASKNRFPEARLGFALASPVLLLAEGSREITVQIFPPTDFILRKKTLNLRVQLSGPKAWLDASEVTTVVKESVITLVVTVSATIKEAVVAFDPAKLDGGYATDAPVMRCWLADDEAYGDWKHLRIRSVRIDVKVDGLKKTLALENDLGPVSSEKPFMPFGPIPGIGSTLSVRNDEILAKSPETVTVHLTDWVGLPANLSTYYEAYGTPYTTPTGFTVTGEILTVTKKGLALFPAANTDFKLNTSLPGNSTTENNPASLLKISLESDFGHAVYPQKLTQGVIDQAKRTPGLQKIPNPPYTPVLKSLTVDYTATTGRILLLEPETDNAKVSFANRTLQWFHLAAFGQAEEHGFLKQSQALYLLPQYNRHGAFFLGLQDVGPQEAVAILFQVEEGSANPENQVPTVEWSVLARNQWRLLTRDEVLSDTTNHLLTSGIIQFILPKETTTDNTLLDAGFVWLRAELKTSSGAAPIDSVCNFVGLHPQAVLANFTDQNNDPAHYDLPLAAGTIQKLRRSLAAVKAIKQPYASFGGQPQESDAAYYTRVSERLRHKQRAVSIWDYEHLVLQTFPNVYKVKCLNHSKVNTNDQTLTELAPGHVTLVVVPDLRNLKDVNRFEPRVDLNTLSAIAQFLQHRAGKPVTIQVTNPRYERVKLRFQVAFRPGFEPAVYKKVLQQDLIAYLTPWAFDTQAEIAFGGTIYKSTLLYFMERRAYVAFVTELKMQHFVGDTSTGEDQEVISASDARAVLTSFSAHEINDFTGC</sequence>